<accession>A0ABU3A2P5</accession>
<keyword evidence="4" id="KW-1185">Reference proteome</keyword>
<feature type="domain" description="Ice-binding protein C-terminal" evidence="2">
    <location>
        <begin position="140"/>
        <end position="161"/>
    </location>
</feature>
<name>A0ABU3A2P5_9GAMM</name>
<evidence type="ECO:0000313" key="3">
    <source>
        <dbReference type="EMBL" id="MDT0604450.1"/>
    </source>
</evidence>
<feature type="signal peptide" evidence="1">
    <location>
        <begin position="1"/>
        <end position="23"/>
    </location>
</feature>
<reference evidence="3 4" key="1">
    <citation type="submission" date="2023-09" db="EMBL/GenBank/DDBJ databases">
        <authorList>
            <person name="Rey-Velasco X."/>
        </authorList>
    </citation>
    <scope>NUCLEOTIDE SEQUENCE [LARGE SCALE GENOMIC DNA]</scope>
    <source>
        <strain evidence="3 4">W431</strain>
    </source>
</reference>
<dbReference type="InterPro" id="IPR013424">
    <property type="entry name" value="Ice-binding_C"/>
</dbReference>
<keyword evidence="1" id="KW-0732">Signal</keyword>
<protein>
    <submittedName>
        <fullName evidence="3">PEP-CTERM sorting domain-containing protein</fullName>
    </submittedName>
</protein>
<dbReference type="Pfam" id="PF07589">
    <property type="entry name" value="PEP-CTERM"/>
    <property type="match status" value="1"/>
</dbReference>
<organism evidence="3 4">
    <name type="scientific">Thalassotalea castellviae</name>
    <dbReference type="NCBI Taxonomy" id="3075612"/>
    <lineage>
        <taxon>Bacteria</taxon>
        <taxon>Pseudomonadati</taxon>
        <taxon>Pseudomonadota</taxon>
        <taxon>Gammaproteobacteria</taxon>
        <taxon>Alteromonadales</taxon>
        <taxon>Colwelliaceae</taxon>
        <taxon>Thalassotalea</taxon>
    </lineage>
</organism>
<proteinExistence type="predicted"/>
<dbReference type="Proteomes" id="UP001266357">
    <property type="component" value="Unassembled WGS sequence"/>
</dbReference>
<comment type="caution">
    <text evidence="3">The sequence shown here is derived from an EMBL/GenBank/DDBJ whole genome shotgun (WGS) entry which is preliminary data.</text>
</comment>
<evidence type="ECO:0000313" key="4">
    <source>
        <dbReference type="Proteomes" id="UP001266357"/>
    </source>
</evidence>
<sequence>MNVKLLKAALVAVVLMLSNTAMAGIIYIGSYNLYDGPAWTTNPEVYSAIEAAEEIFGSPVNGNYLISINGTDINNISQTAWYDVVGNGVSDFIQSYRLDSNDDGYGASGWRSGDDASAYVRDNGGSGNFINYVFLQDNTQVPEPSTLAIFALGIIGLASRKIKK</sequence>
<feature type="chain" id="PRO_5046000216" evidence="1">
    <location>
        <begin position="24"/>
        <end position="164"/>
    </location>
</feature>
<dbReference type="RefSeq" id="WP_311582568.1">
    <property type="nucleotide sequence ID" value="NZ_JAVRIF010000007.1"/>
</dbReference>
<evidence type="ECO:0000256" key="1">
    <source>
        <dbReference type="SAM" id="SignalP"/>
    </source>
</evidence>
<dbReference type="EMBL" id="JAVRIF010000007">
    <property type="protein sequence ID" value="MDT0604450.1"/>
    <property type="molecule type" value="Genomic_DNA"/>
</dbReference>
<dbReference type="NCBIfam" id="TIGR02595">
    <property type="entry name" value="PEP_CTERM"/>
    <property type="match status" value="1"/>
</dbReference>
<evidence type="ECO:0000259" key="2">
    <source>
        <dbReference type="Pfam" id="PF07589"/>
    </source>
</evidence>
<gene>
    <name evidence="3" type="ORF">RM573_12650</name>
</gene>